<evidence type="ECO:0000313" key="4">
    <source>
        <dbReference type="Proteomes" id="UP000824120"/>
    </source>
</evidence>
<evidence type="ECO:0000313" key="3">
    <source>
        <dbReference type="EMBL" id="KAG5612491.1"/>
    </source>
</evidence>
<evidence type="ECO:0000256" key="1">
    <source>
        <dbReference type="SAM" id="MobiDB-lite"/>
    </source>
</evidence>
<feature type="domain" description="DCD" evidence="2">
    <location>
        <begin position="1"/>
        <end position="50"/>
    </location>
</feature>
<feature type="region of interest" description="Disordered" evidence="1">
    <location>
        <begin position="86"/>
        <end position="122"/>
    </location>
</feature>
<dbReference type="AlphaFoldDB" id="A0A9J5ZHT5"/>
<dbReference type="GO" id="GO:0034976">
    <property type="term" value="P:response to endoplasmic reticulum stress"/>
    <property type="evidence" value="ECO:0007669"/>
    <property type="project" value="InterPro"/>
</dbReference>
<dbReference type="PANTHER" id="PTHR46034:SF7">
    <property type="entry name" value="INFLUENZA VIRUS NS1A-BINDING PROTEIN"/>
    <property type="match status" value="1"/>
</dbReference>
<gene>
    <name evidence="3" type="ORF">H5410_023772</name>
</gene>
<dbReference type="Proteomes" id="UP000824120">
    <property type="component" value="Chromosome 4"/>
</dbReference>
<dbReference type="Pfam" id="PF10539">
    <property type="entry name" value="Dev_Cell_Death"/>
    <property type="match status" value="1"/>
</dbReference>
<organism evidence="3 4">
    <name type="scientific">Solanum commersonii</name>
    <name type="common">Commerson's wild potato</name>
    <name type="synonym">Commerson's nightshade</name>
    <dbReference type="NCBI Taxonomy" id="4109"/>
    <lineage>
        <taxon>Eukaryota</taxon>
        <taxon>Viridiplantae</taxon>
        <taxon>Streptophyta</taxon>
        <taxon>Embryophyta</taxon>
        <taxon>Tracheophyta</taxon>
        <taxon>Spermatophyta</taxon>
        <taxon>Magnoliopsida</taxon>
        <taxon>eudicotyledons</taxon>
        <taxon>Gunneridae</taxon>
        <taxon>Pentapetalae</taxon>
        <taxon>asterids</taxon>
        <taxon>lamiids</taxon>
        <taxon>Solanales</taxon>
        <taxon>Solanaceae</taxon>
        <taxon>Solanoideae</taxon>
        <taxon>Solaneae</taxon>
        <taxon>Solanum</taxon>
    </lineage>
</organism>
<accession>A0A9J5ZHT5</accession>
<feature type="compositionally biased region" description="Low complexity" evidence="1">
    <location>
        <begin position="93"/>
        <end position="102"/>
    </location>
</feature>
<dbReference type="PROSITE" id="PS51222">
    <property type="entry name" value="DCD"/>
    <property type="match status" value="1"/>
</dbReference>
<proteinExistence type="predicted"/>
<dbReference type="EMBL" id="JACXVP010000004">
    <property type="protein sequence ID" value="KAG5612491.1"/>
    <property type="molecule type" value="Genomic_DNA"/>
</dbReference>
<protein>
    <recommendedName>
        <fullName evidence="2">DCD domain-containing protein</fullName>
    </recommendedName>
</protein>
<dbReference type="InterPro" id="IPR013989">
    <property type="entry name" value="Dev_and_cell_death_domain"/>
</dbReference>
<comment type="caution">
    <text evidence="3">The sequence shown here is derived from an EMBL/GenBank/DDBJ whole genome shotgun (WGS) entry which is preliminary data.</text>
</comment>
<feature type="compositionally biased region" description="Basic and acidic residues" evidence="1">
    <location>
        <begin position="109"/>
        <end position="122"/>
    </location>
</feature>
<dbReference type="InterPro" id="IPR044832">
    <property type="entry name" value="NRP-like"/>
</dbReference>
<reference evidence="3 4" key="1">
    <citation type="submission" date="2020-09" db="EMBL/GenBank/DDBJ databases">
        <title>De no assembly of potato wild relative species, Solanum commersonii.</title>
        <authorList>
            <person name="Cho K."/>
        </authorList>
    </citation>
    <scope>NUCLEOTIDE SEQUENCE [LARGE SCALE GENOMIC DNA]</scope>
    <source>
        <strain evidence="3">LZ3.2</strain>
        <tissue evidence="3">Leaf</tissue>
    </source>
</reference>
<sequence length="122" mass="13992">MVHNAVRLHCVPLPEDVFRPIIKDNYFKQYHFWFDLDHAQSSKLISQLSSLAYAPSSTPHYPALRRSIIQSSPANNKIKENRSFEPQALENKSSSSIVIQSSHANNEIAENRSFEPQDLEIK</sequence>
<keyword evidence="4" id="KW-1185">Reference proteome</keyword>
<name>A0A9J5ZHT5_SOLCO</name>
<evidence type="ECO:0000259" key="2">
    <source>
        <dbReference type="PROSITE" id="PS51222"/>
    </source>
</evidence>
<dbReference type="PANTHER" id="PTHR46034">
    <property type="match status" value="1"/>
</dbReference>